<sequence>MTAVRFEGGQELEGIAITTKTRDQIQTQVEEAISAAAAPEGRTGDKPADLLEELDSSPGVIPVDDGSILGSFRLEPVFALSLLLLDPDRDVAAASCAWAITLPSTRVESRHPGL</sequence>
<gene>
    <name evidence="1" type="ORF">N7452_005755</name>
</gene>
<dbReference type="Proteomes" id="UP001147695">
    <property type="component" value="Unassembled WGS sequence"/>
</dbReference>
<evidence type="ECO:0000313" key="2">
    <source>
        <dbReference type="Proteomes" id="UP001147695"/>
    </source>
</evidence>
<reference evidence="1" key="2">
    <citation type="journal article" date="2023" name="IMA Fungus">
        <title>Comparative genomic study of the Penicillium genus elucidates a diverse pangenome and 15 lateral gene transfer events.</title>
        <authorList>
            <person name="Petersen C."/>
            <person name="Sorensen T."/>
            <person name="Nielsen M.R."/>
            <person name="Sondergaard T.E."/>
            <person name="Sorensen J.L."/>
            <person name="Fitzpatrick D.A."/>
            <person name="Frisvad J.C."/>
            <person name="Nielsen K.L."/>
        </authorList>
    </citation>
    <scope>NUCLEOTIDE SEQUENCE</scope>
    <source>
        <strain evidence="1">IBT 35673</strain>
    </source>
</reference>
<accession>A0A9W9QJD5</accession>
<dbReference type="EMBL" id="JAPZBQ010000003">
    <property type="protein sequence ID" value="KAJ5339027.1"/>
    <property type="molecule type" value="Genomic_DNA"/>
</dbReference>
<name>A0A9W9QJD5_PENBR</name>
<comment type="caution">
    <text evidence="1">The sequence shown here is derived from an EMBL/GenBank/DDBJ whole genome shotgun (WGS) entry which is preliminary data.</text>
</comment>
<proteinExistence type="predicted"/>
<protein>
    <submittedName>
        <fullName evidence="1">Uncharacterized protein</fullName>
    </submittedName>
</protein>
<reference evidence="1" key="1">
    <citation type="submission" date="2022-12" db="EMBL/GenBank/DDBJ databases">
        <authorList>
            <person name="Petersen C."/>
        </authorList>
    </citation>
    <scope>NUCLEOTIDE SEQUENCE</scope>
    <source>
        <strain evidence="1">IBT 35673</strain>
    </source>
</reference>
<dbReference type="AlphaFoldDB" id="A0A9W9QJD5"/>
<organism evidence="1 2">
    <name type="scientific">Penicillium brevicompactum</name>
    <dbReference type="NCBI Taxonomy" id="5074"/>
    <lineage>
        <taxon>Eukaryota</taxon>
        <taxon>Fungi</taxon>
        <taxon>Dikarya</taxon>
        <taxon>Ascomycota</taxon>
        <taxon>Pezizomycotina</taxon>
        <taxon>Eurotiomycetes</taxon>
        <taxon>Eurotiomycetidae</taxon>
        <taxon>Eurotiales</taxon>
        <taxon>Aspergillaceae</taxon>
        <taxon>Penicillium</taxon>
    </lineage>
</organism>
<evidence type="ECO:0000313" key="1">
    <source>
        <dbReference type="EMBL" id="KAJ5339027.1"/>
    </source>
</evidence>